<dbReference type="PANTHER" id="PTHR46796">
    <property type="entry name" value="HTH-TYPE TRANSCRIPTIONAL ACTIVATOR RHAS-RELATED"/>
    <property type="match status" value="1"/>
</dbReference>
<dbReference type="GeneID" id="45456224"/>
<dbReference type="RefSeq" id="WP_014385625.1">
    <property type="nucleotide sequence ID" value="NC_016948.1"/>
</dbReference>
<dbReference type="EMBL" id="AP022597">
    <property type="protein sequence ID" value="BBY68529.1"/>
    <property type="molecule type" value="Genomic_DNA"/>
</dbReference>
<dbReference type="Pfam" id="PF12833">
    <property type="entry name" value="HTH_18"/>
    <property type="match status" value="1"/>
</dbReference>
<gene>
    <name evidence="5" type="ORF">MPRI_07160</name>
</gene>
<keyword evidence="3" id="KW-0804">Transcription</keyword>
<keyword evidence="1" id="KW-0805">Transcription regulation</keyword>
<feature type="domain" description="HTH araC/xylS-type" evidence="4">
    <location>
        <begin position="206"/>
        <end position="304"/>
    </location>
</feature>
<accession>A0ABN6AL41</accession>
<evidence type="ECO:0000256" key="2">
    <source>
        <dbReference type="ARBA" id="ARBA00023125"/>
    </source>
</evidence>
<sequence length="307" mass="33909">MTGPAFVTPEDVSECLGFKPGQRITGSGGVLTAAIWRFENKSAYELVGPAVDTTDLIAMPLSGHHHHTYFGDGRRKWGREHPAFHMNVVVAGEQPRGVFSAERPFSYLHVYVPHAMVEMLAVESGAVKVARSVTLIDPMCSRDPLAESICRQIVREMTHRDGCSRMMIDSLGQQLVVRLIRQHSSVSGSPSLAKKSGPGYRDWRLRRAIDYLEAHLSDDVGLNELAAVVGLSTTRLSGLFLEGTGEPPHRWLMNRRFMHACELLGNPSLSITDIAHQCGFASSQHLAAVMRRRLATTPTAYRRDLLA</sequence>
<name>A0ABN6AL41_9MYCO</name>
<evidence type="ECO:0000256" key="1">
    <source>
        <dbReference type="ARBA" id="ARBA00023015"/>
    </source>
</evidence>
<evidence type="ECO:0000259" key="4">
    <source>
        <dbReference type="PROSITE" id="PS01124"/>
    </source>
</evidence>
<evidence type="ECO:0000256" key="3">
    <source>
        <dbReference type="ARBA" id="ARBA00023163"/>
    </source>
</evidence>
<dbReference type="SUPFAM" id="SSF46689">
    <property type="entry name" value="Homeodomain-like"/>
    <property type="match status" value="2"/>
</dbReference>
<protein>
    <recommendedName>
        <fullName evidence="4">HTH araC/xylS-type domain-containing protein</fullName>
    </recommendedName>
</protein>
<organism evidence="5 6">
    <name type="scientific">Mycobacterium paraintracellulare</name>
    <dbReference type="NCBI Taxonomy" id="1138383"/>
    <lineage>
        <taxon>Bacteria</taxon>
        <taxon>Bacillati</taxon>
        <taxon>Actinomycetota</taxon>
        <taxon>Actinomycetes</taxon>
        <taxon>Mycobacteriales</taxon>
        <taxon>Mycobacteriaceae</taxon>
        <taxon>Mycobacterium</taxon>
        <taxon>Mycobacterium avium complex (MAC)</taxon>
    </lineage>
</organism>
<dbReference type="PROSITE" id="PS01124">
    <property type="entry name" value="HTH_ARAC_FAMILY_2"/>
    <property type="match status" value="1"/>
</dbReference>
<evidence type="ECO:0000313" key="5">
    <source>
        <dbReference type="EMBL" id="BBY68529.1"/>
    </source>
</evidence>
<keyword evidence="6" id="KW-1185">Reference proteome</keyword>
<dbReference type="PANTHER" id="PTHR46796:SF14">
    <property type="entry name" value="TRANSCRIPTIONAL REGULATORY PROTEIN"/>
    <property type="match status" value="1"/>
</dbReference>
<proteinExistence type="predicted"/>
<dbReference type="InterPro" id="IPR018060">
    <property type="entry name" value="HTH_AraC"/>
</dbReference>
<dbReference type="Gene3D" id="1.10.10.60">
    <property type="entry name" value="Homeodomain-like"/>
    <property type="match status" value="1"/>
</dbReference>
<dbReference type="InterPro" id="IPR009057">
    <property type="entry name" value="Homeodomain-like_sf"/>
</dbReference>
<evidence type="ECO:0000313" key="6">
    <source>
        <dbReference type="Proteomes" id="UP000466578"/>
    </source>
</evidence>
<dbReference type="InterPro" id="IPR050204">
    <property type="entry name" value="AraC_XylS_family_regulators"/>
</dbReference>
<reference evidence="5 6" key="1">
    <citation type="journal article" date="2019" name="Emerg. Microbes Infect.">
        <title>Comprehensive subspecies identification of 175 nontuberculous mycobacteria species based on 7547 genomic profiles.</title>
        <authorList>
            <person name="Matsumoto Y."/>
            <person name="Kinjo T."/>
            <person name="Motooka D."/>
            <person name="Nabeya D."/>
            <person name="Jung N."/>
            <person name="Uechi K."/>
            <person name="Horii T."/>
            <person name="Iida T."/>
            <person name="Fujita J."/>
            <person name="Nakamura S."/>
        </authorList>
    </citation>
    <scope>NUCLEOTIDE SEQUENCE [LARGE SCALE GENOMIC DNA]</scope>
    <source>
        <strain evidence="5 6">JCM 30622</strain>
    </source>
</reference>
<dbReference type="SMART" id="SM00342">
    <property type="entry name" value="HTH_ARAC"/>
    <property type="match status" value="1"/>
</dbReference>
<keyword evidence="2" id="KW-0238">DNA-binding</keyword>
<dbReference type="Proteomes" id="UP000466578">
    <property type="component" value="Chromosome"/>
</dbReference>